<protein>
    <submittedName>
        <fullName evidence="1">Uncharacterized protein</fullName>
    </submittedName>
</protein>
<proteinExistence type="predicted"/>
<dbReference type="EMBL" id="UINC01192554">
    <property type="protein sequence ID" value="SVE07758.1"/>
    <property type="molecule type" value="Genomic_DNA"/>
</dbReference>
<name>A0A383AKW9_9ZZZZ</name>
<feature type="non-terminal residue" evidence="1">
    <location>
        <position position="57"/>
    </location>
</feature>
<dbReference type="AlphaFoldDB" id="A0A383AKW9"/>
<gene>
    <name evidence="1" type="ORF">METZ01_LOCUS460612</name>
</gene>
<evidence type="ECO:0000313" key="1">
    <source>
        <dbReference type="EMBL" id="SVE07758.1"/>
    </source>
</evidence>
<organism evidence="1">
    <name type="scientific">marine metagenome</name>
    <dbReference type="NCBI Taxonomy" id="408172"/>
    <lineage>
        <taxon>unclassified sequences</taxon>
        <taxon>metagenomes</taxon>
        <taxon>ecological metagenomes</taxon>
    </lineage>
</organism>
<sequence>MGISKQPPKPFPIKKGLPCQLKWTHSTIYLTVGSSASCHRVDADSYEMRNGELNFHN</sequence>
<accession>A0A383AKW9</accession>
<reference evidence="1" key="1">
    <citation type="submission" date="2018-05" db="EMBL/GenBank/DDBJ databases">
        <authorList>
            <person name="Lanie J.A."/>
            <person name="Ng W.-L."/>
            <person name="Kazmierczak K.M."/>
            <person name="Andrzejewski T.M."/>
            <person name="Davidsen T.M."/>
            <person name="Wayne K.J."/>
            <person name="Tettelin H."/>
            <person name="Glass J.I."/>
            <person name="Rusch D."/>
            <person name="Podicherti R."/>
            <person name="Tsui H.-C.T."/>
            <person name="Winkler M.E."/>
        </authorList>
    </citation>
    <scope>NUCLEOTIDE SEQUENCE</scope>
</reference>